<keyword evidence="4" id="KW-0456">Lyase</keyword>
<dbReference type="PANTHER" id="PTHR10889:SF1">
    <property type="entry name" value="DEOXYRIBOSE-PHOSPHATE ALDOLASE"/>
    <property type="match status" value="1"/>
</dbReference>
<dbReference type="SMART" id="SM01133">
    <property type="entry name" value="DeoC"/>
    <property type="match status" value="1"/>
</dbReference>
<reference evidence="4 5" key="1">
    <citation type="submission" date="2019-08" db="EMBL/GenBank/DDBJ databases">
        <title>In-depth cultivation of the pig gut microbiome towards novel bacterial diversity and tailored functional studies.</title>
        <authorList>
            <person name="Wylensek D."/>
            <person name="Hitch T.C.A."/>
            <person name="Clavel T."/>
        </authorList>
    </citation>
    <scope>NUCLEOTIDE SEQUENCE [LARGE SCALE GENOMIC DNA]</scope>
    <source>
        <strain evidence="4 5">BL-389-WT-3D</strain>
    </source>
</reference>
<dbReference type="SUPFAM" id="SSF51569">
    <property type="entry name" value="Aldolase"/>
    <property type="match status" value="1"/>
</dbReference>
<dbReference type="InterPro" id="IPR013785">
    <property type="entry name" value="Aldolase_TIM"/>
</dbReference>
<dbReference type="AlphaFoldDB" id="A0A844FB38"/>
<proteinExistence type="predicted"/>
<dbReference type="Gene3D" id="3.20.20.70">
    <property type="entry name" value="Aldolase class I"/>
    <property type="match status" value="1"/>
</dbReference>
<evidence type="ECO:0000256" key="2">
    <source>
        <dbReference type="ARBA" id="ARBA00023270"/>
    </source>
</evidence>
<accession>A0A844FB38</accession>
<evidence type="ECO:0000256" key="3">
    <source>
        <dbReference type="NCBIfam" id="TIGR00126"/>
    </source>
</evidence>
<dbReference type="GO" id="GO:0005737">
    <property type="term" value="C:cytoplasm"/>
    <property type="evidence" value="ECO:0007669"/>
    <property type="project" value="InterPro"/>
</dbReference>
<evidence type="ECO:0000313" key="5">
    <source>
        <dbReference type="Proteomes" id="UP000462363"/>
    </source>
</evidence>
<dbReference type="EC" id="4.1.2.4" evidence="3"/>
<name>A0A844FB38_CLOSV</name>
<organism evidence="4 5">
    <name type="scientific">Clostridium scindens (strain JCM 10418 / VPI 12708)</name>
    <dbReference type="NCBI Taxonomy" id="29347"/>
    <lineage>
        <taxon>Bacteria</taxon>
        <taxon>Bacillati</taxon>
        <taxon>Bacillota</taxon>
        <taxon>Clostridia</taxon>
        <taxon>Lachnospirales</taxon>
        <taxon>Lachnospiraceae</taxon>
    </lineage>
</organism>
<dbReference type="GeneID" id="62695879"/>
<keyword evidence="2" id="KW-0704">Schiff base</keyword>
<dbReference type="PANTHER" id="PTHR10889">
    <property type="entry name" value="DEOXYRIBOSE-PHOSPHATE ALDOLASE"/>
    <property type="match status" value="1"/>
</dbReference>
<evidence type="ECO:0000313" key="4">
    <source>
        <dbReference type="EMBL" id="MSS39664.1"/>
    </source>
</evidence>
<gene>
    <name evidence="4" type="primary">deoC</name>
    <name evidence="4" type="ORF">FYJ37_04665</name>
</gene>
<dbReference type="InterPro" id="IPR002915">
    <property type="entry name" value="DeoC/FbaB/LacD_aldolase"/>
</dbReference>
<comment type="caution">
    <text evidence="4">The sequence shown here is derived from an EMBL/GenBank/DDBJ whole genome shotgun (WGS) entry which is preliminary data.</text>
</comment>
<dbReference type="GO" id="GO:0009264">
    <property type="term" value="P:deoxyribonucleotide catabolic process"/>
    <property type="evidence" value="ECO:0007669"/>
    <property type="project" value="UniProtKB-UniRule"/>
</dbReference>
<dbReference type="Proteomes" id="UP000462363">
    <property type="component" value="Unassembled WGS sequence"/>
</dbReference>
<dbReference type="NCBIfam" id="TIGR00126">
    <property type="entry name" value="deoC"/>
    <property type="match status" value="1"/>
</dbReference>
<dbReference type="PIRSF" id="PIRSF001357">
    <property type="entry name" value="DeoC"/>
    <property type="match status" value="1"/>
</dbReference>
<keyword evidence="1" id="KW-0963">Cytoplasm</keyword>
<protein>
    <recommendedName>
        <fullName evidence="3">Deoxyribose-phosphate aldolase</fullName>
        <ecNumber evidence="3">4.1.2.4</ecNumber>
    </recommendedName>
</protein>
<dbReference type="RefSeq" id="WP_004608496.1">
    <property type="nucleotide sequence ID" value="NZ_AP024846.1"/>
</dbReference>
<dbReference type="GO" id="GO:0004139">
    <property type="term" value="F:deoxyribose-phosphate aldolase activity"/>
    <property type="evidence" value="ECO:0007669"/>
    <property type="project" value="UniProtKB-UniRule"/>
</dbReference>
<dbReference type="InterPro" id="IPR011343">
    <property type="entry name" value="DeoC"/>
</dbReference>
<dbReference type="GO" id="GO:0016052">
    <property type="term" value="P:carbohydrate catabolic process"/>
    <property type="evidence" value="ECO:0007669"/>
    <property type="project" value="TreeGrafter"/>
</dbReference>
<dbReference type="EMBL" id="VUMB01000007">
    <property type="protein sequence ID" value="MSS39664.1"/>
    <property type="molecule type" value="Genomic_DNA"/>
</dbReference>
<sequence>MLTVREFAKHFDLALLAPNVQEAAVVEACATAAKYQVNSVNVNSCWIDVARRELAGTGVGHSAVIGFPYGTAISKVKYLEVDEMLNAGCSACDMVINVGALKDGNLKLVEDEVKTFADVCNAANCDSKLIFEVGFLSDEEIATLTKICCAHDITYVKTATGTQAFPDMKHVQIMKENLSGNTKIKVSGVPRTFALPATLFMFEHMGVSLCGTRSAGILTQQYEDYLKTIEK</sequence>
<evidence type="ECO:0000256" key="1">
    <source>
        <dbReference type="ARBA" id="ARBA00022490"/>
    </source>
</evidence>